<evidence type="ECO:0000259" key="3">
    <source>
        <dbReference type="Pfam" id="PF07971"/>
    </source>
</evidence>
<dbReference type="GO" id="GO:0005829">
    <property type="term" value="C:cytosol"/>
    <property type="evidence" value="ECO:0007669"/>
    <property type="project" value="TreeGrafter"/>
</dbReference>
<protein>
    <submittedName>
        <fullName evidence="5">Alpha-1,2-mannosidase</fullName>
    </submittedName>
</protein>
<dbReference type="PANTHER" id="PTHR12143">
    <property type="entry name" value="PEPTIDE N-GLYCANASE PNGASE -RELATED"/>
    <property type="match status" value="1"/>
</dbReference>
<feature type="domain" description="Glycosyl hydrolase family 92 N-terminal" evidence="4">
    <location>
        <begin position="51"/>
        <end position="278"/>
    </location>
</feature>
<dbReference type="Pfam" id="PF07971">
    <property type="entry name" value="Glyco_hydro_92"/>
    <property type="match status" value="1"/>
</dbReference>
<evidence type="ECO:0000313" key="5">
    <source>
        <dbReference type="EMBL" id="SJN31747.1"/>
    </source>
</evidence>
<dbReference type="InterPro" id="IPR014718">
    <property type="entry name" value="GH-type_carb-bd"/>
</dbReference>
<keyword evidence="2" id="KW-0812">Transmembrane</keyword>
<name>A0A1R4JI97_9MICO</name>
<dbReference type="Gene3D" id="1.20.1610.10">
    <property type="entry name" value="alpha-1,2-mannosidases domains"/>
    <property type="match status" value="1"/>
</dbReference>
<dbReference type="InterPro" id="IPR005887">
    <property type="entry name" value="GH92_a_mannosidase_put"/>
</dbReference>
<evidence type="ECO:0000313" key="6">
    <source>
        <dbReference type="Proteomes" id="UP000196778"/>
    </source>
</evidence>
<feature type="domain" description="Glycosyl hydrolase family 92" evidence="3">
    <location>
        <begin position="285"/>
        <end position="772"/>
    </location>
</feature>
<dbReference type="NCBIfam" id="TIGR01180">
    <property type="entry name" value="aman2_put"/>
    <property type="match status" value="1"/>
</dbReference>
<keyword evidence="2" id="KW-0472">Membrane</keyword>
<dbReference type="Gene3D" id="2.70.98.10">
    <property type="match status" value="1"/>
</dbReference>
<evidence type="ECO:0000259" key="4">
    <source>
        <dbReference type="Pfam" id="PF17678"/>
    </source>
</evidence>
<accession>A0A1R4JI97</accession>
<dbReference type="GO" id="GO:0005975">
    <property type="term" value="P:carbohydrate metabolic process"/>
    <property type="evidence" value="ECO:0007669"/>
    <property type="project" value="InterPro"/>
</dbReference>
<proteinExistence type="predicted"/>
<dbReference type="PROSITE" id="PS51318">
    <property type="entry name" value="TAT"/>
    <property type="match status" value="1"/>
</dbReference>
<keyword evidence="6" id="KW-1185">Reference proteome</keyword>
<dbReference type="EMBL" id="FUKR01000042">
    <property type="protein sequence ID" value="SJN31747.1"/>
    <property type="molecule type" value="Genomic_DNA"/>
</dbReference>
<dbReference type="NCBIfam" id="TIGR01167">
    <property type="entry name" value="LPXTG_anchor"/>
    <property type="match status" value="1"/>
</dbReference>
<dbReference type="InterPro" id="IPR012939">
    <property type="entry name" value="Glyco_hydro_92"/>
</dbReference>
<dbReference type="InterPro" id="IPR006311">
    <property type="entry name" value="TAT_signal"/>
</dbReference>
<dbReference type="SUPFAM" id="SSF48208">
    <property type="entry name" value="Six-hairpin glycosidases"/>
    <property type="match status" value="1"/>
</dbReference>
<organism evidence="5 6">
    <name type="scientific">Mycetocola reblochoni REB411</name>
    <dbReference type="NCBI Taxonomy" id="1255698"/>
    <lineage>
        <taxon>Bacteria</taxon>
        <taxon>Bacillati</taxon>
        <taxon>Actinomycetota</taxon>
        <taxon>Actinomycetes</taxon>
        <taxon>Micrococcales</taxon>
        <taxon>Microbacteriaceae</taxon>
        <taxon>Mycetocola</taxon>
    </lineage>
</organism>
<dbReference type="InterPro" id="IPR041371">
    <property type="entry name" value="GH92_N"/>
</dbReference>
<dbReference type="GO" id="GO:0006516">
    <property type="term" value="P:glycoprotein catabolic process"/>
    <property type="evidence" value="ECO:0007669"/>
    <property type="project" value="TreeGrafter"/>
</dbReference>
<dbReference type="InterPro" id="IPR050883">
    <property type="entry name" value="PNGase"/>
</dbReference>
<dbReference type="PANTHER" id="PTHR12143:SF39">
    <property type="entry name" value="SECRETED PROTEIN"/>
    <property type="match status" value="1"/>
</dbReference>
<gene>
    <name evidence="5" type="ORF">FM119_07675</name>
</gene>
<dbReference type="InterPro" id="IPR008928">
    <property type="entry name" value="6-hairpin_glycosidase_sf"/>
</dbReference>
<dbReference type="Proteomes" id="UP000196778">
    <property type="component" value="Unassembled WGS sequence"/>
</dbReference>
<feature type="compositionally biased region" description="Gly residues" evidence="1">
    <location>
        <begin position="1210"/>
        <end position="1221"/>
    </location>
</feature>
<evidence type="ECO:0000256" key="1">
    <source>
        <dbReference type="SAM" id="MobiDB-lite"/>
    </source>
</evidence>
<dbReference type="GO" id="GO:0030246">
    <property type="term" value="F:carbohydrate binding"/>
    <property type="evidence" value="ECO:0007669"/>
    <property type="project" value="InterPro"/>
</dbReference>
<feature type="transmembrane region" description="Helical" evidence="2">
    <location>
        <begin position="1268"/>
        <end position="1285"/>
    </location>
</feature>
<sequence length="1296" mass="135770">MRLTTSERPPTRSRRRALRAGIGMIAAVTVGVTGAVTPAQAVEEQTPLTDFVNPFIGTQDDGNTYPGASVPFGMVQFSPDNGHNVGYDYGNDRIRGFSLVHLSGVGCGLGGLLPVLPTTGVPSATTYQDYALGYSHDDEEAEPGYYRVGLQAPAGTIQAELTATAHTAVQRYSFPETAEATVLINASQALNSVESSTVRIVDARTVETAITSRGFCQDTQPFTVYARTTFDRDILASGTWSGDSVAAGSDAAEGQRVGAYVTFDARDDSDVEAVTALSYVDPAGARANQDAETATFDEARLDATSQWEERLAAVQVPTGDAADARVFYSALYRSFLAPNTGTDVDGRYRGWDGAVHLAEGFTYYQNFSLWDTYRTQQQLLYLLAPGESRDMAISVVTAGEQLGWLPRWGYGPVETNVMTGDPGTAFLVSAWNQGLLTGYEERAYAVLSHNADNTPDTSSVANGRAGNPVYLTDGYVPHEPSENGRPGDYDLHHGASATLEYALSDALLSTMASALGHHEDAERYAARGENYRSIFDETTGSFRARDRSGFFIGDPDPAQATGFHEGTAVQYQWLVQQDVPGLMELLGGRAETGKRLDEFFAFDRLQADPEGTARDVWVNGTYSYYGQHTYNPNNEPDLHAPYLYQWTGQPWKTTDVVRAALTLFTDGPTGVTGNDDLGTMSAWYVLSAMGVYPIVPGSDVWGLSTPAFESVDIALDAEWFGQESLSLRAPGLTDDNRYIQSVTASSGLGAVDRSYLSGEELISAGTLTVEVGRTPSPWATDDGSAPGALVSTDASPVRLHARLAPPHTAVEAGGTAAMSVDVQVQGRGDVSGSIRVEGSAEVAAVVDEVAWTLSPTGSPISTRVPVTVAVRPGVVAGTYPITVHVSEDSGTSVEVETTVTVADTSWLSTHFDNVGIGDARQGNADFDGQGHYLLRDALAEQGFVQGAAGVVPDTSSVFVVPAVESGAPDNVLANGQRLEVPDAFRRSTSVQLVGATGNGDPHAGGTMTLGFDDGTSAESRVELSDWCTASPADGNVTVATTGQRGRGSEDPQGVGCGIYASASVSVPDGTVLQSITLPDDPRMHVFTVAFDTPTPITPVLSSTVSSEAPVQDEKVTITVTSTPSDADGELVLSTVEGGSGVAGMSAAAVSGEVAREPLVDGAADFTVTATADEARYRVEFVPIDATRFSPASLPGEIVVQARDDAQPGNPGDGSAGAGGDAPGESVEQPGDDNGPGHSDDGSADTAGDVLGAAAGTGSLPSTGGQPPLALLAIALILLGTGVVLRRRARHRSASRS</sequence>
<evidence type="ECO:0000256" key="2">
    <source>
        <dbReference type="SAM" id="Phobius"/>
    </source>
</evidence>
<feature type="region of interest" description="Disordered" evidence="1">
    <location>
        <begin position="1202"/>
        <end position="1262"/>
    </location>
</feature>
<dbReference type="Pfam" id="PF17678">
    <property type="entry name" value="Glyco_hydro_92N"/>
    <property type="match status" value="1"/>
</dbReference>
<reference evidence="6" key="1">
    <citation type="submission" date="2017-02" db="EMBL/GenBank/DDBJ databases">
        <authorList>
            <person name="Dridi B."/>
        </authorList>
    </citation>
    <scope>NUCLEOTIDE SEQUENCE [LARGE SCALE GENOMIC DNA]</scope>
    <source>
        <strain evidence="6">EB411</strain>
    </source>
</reference>
<dbReference type="GO" id="GO:0000224">
    <property type="term" value="F:peptide-N4-(N-acetyl-beta-glucosaminyl)asparagine amidase activity"/>
    <property type="evidence" value="ECO:0007669"/>
    <property type="project" value="TreeGrafter"/>
</dbReference>
<keyword evidence="2" id="KW-1133">Transmembrane helix</keyword>
<dbReference type="Gene3D" id="1.20.1050.60">
    <property type="entry name" value="alpha-1,2-mannosidase"/>
    <property type="match status" value="1"/>
</dbReference>
<dbReference type="Gene3D" id="3.30.2080.10">
    <property type="entry name" value="GH92 mannosidase domain"/>
    <property type="match status" value="1"/>
</dbReference>